<evidence type="ECO:0000256" key="7">
    <source>
        <dbReference type="SAM" id="MobiDB-lite"/>
    </source>
</evidence>
<evidence type="ECO:0000259" key="9">
    <source>
        <dbReference type="Pfam" id="PF17681"/>
    </source>
</evidence>
<sequence>MLHEILLSLSGHPSPLLSSDRSAELLSPPERALLKSLARLSELHGRIRRETEGVAGGHRSVVCRAVAMGIKGEWLGAFQRRVLEVEEGILRGDAEWVGGQEGGGEGKGIVPLTGLVGGFEGWQRRMEWFEKVVGVMMKGSGKGGWCSGAEMVDWLCGEAQTGYADIEEVALSLGRVAEMAWLKQVSGWVLYGRLPGFGREDFFVQNVDGDVEVRVSENGVERAIVDNLQEYELKRGLLPAFVTPSTAASLLFIGKSLNHIRVKSISGSTSPDLALIQTNLRELSTLKFPINSAHFSRVIASIRLWLSRTTLQKLLPTSKVIEVLSLLQEFFLLGRGAFAIALINEADEKLRSRWQRSDNLASEKRDGLGNVVVKEGEVSAVLARTWAAMGSLQGRNDDQDEDELLELARDLVQLNITKSTTQTPSKNAPSTAKIASTPFKNLLFSVPVVLSMHIPSPLDLFLSPSDLQIYSSINAYLLSIRRAHLRLTDLWKITSLRRDHPAPPGPPYGSSRAGRYKVLELRKRGKQRAQVMRSVWATSSAAVFFLGETEAYLQGEVVRGTWTGFKDWLTSETNSQPGSSRRPVEEKDDDKDEEEDEEDIWLQAVKFPTTITPPLPPSPNHTRDPQSLADAHRKYLTSLTTSLLLTTPSFTDPLFHLLQQIDHLVALVHRIHTIWQSLDLEADEGVVDAFSDFQKEEVDIRSQLHVVGTRVKGAIEVLVHVLGEVDGDREGWDDGFTVGEMEGEGEEGRYRPGKVWRVHRLLMKLDFGGWFGGGRVRGADEEGNAGGDEDGFEDL</sequence>
<dbReference type="GO" id="GO:0051321">
    <property type="term" value="P:meiotic cell cycle"/>
    <property type="evidence" value="ECO:0007669"/>
    <property type="project" value="TreeGrafter"/>
</dbReference>
<feature type="domain" description="Gamma tubulin complex component protein N-terminal" evidence="9">
    <location>
        <begin position="2"/>
        <end position="314"/>
    </location>
</feature>
<dbReference type="GO" id="GO:0000930">
    <property type="term" value="C:gamma-tubulin complex"/>
    <property type="evidence" value="ECO:0007669"/>
    <property type="project" value="TreeGrafter"/>
</dbReference>
<dbReference type="Proteomes" id="UP000824998">
    <property type="component" value="Unassembled WGS sequence"/>
</dbReference>
<dbReference type="GO" id="GO:0044732">
    <property type="term" value="C:mitotic spindle pole body"/>
    <property type="evidence" value="ECO:0007669"/>
    <property type="project" value="TreeGrafter"/>
</dbReference>
<dbReference type="InterPro" id="IPR007259">
    <property type="entry name" value="GCP"/>
</dbReference>
<name>A0A9P8C393_9HELO</name>
<evidence type="ECO:0000256" key="4">
    <source>
        <dbReference type="ARBA" id="ARBA00022701"/>
    </source>
</evidence>
<dbReference type="InterPro" id="IPR041470">
    <property type="entry name" value="GCP_N"/>
</dbReference>
<dbReference type="Gene3D" id="1.20.120.1900">
    <property type="entry name" value="Gamma-tubulin complex, C-terminal domain"/>
    <property type="match status" value="1"/>
</dbReference>
<dbReference type="InterPro" id="IPR040457">
    <property type="entry name" value="GCP_C"/>
</dbReference>
<dbReference type="GO" id="GO:0007020">
    <property type="term" value="P:microtubule nucleation"/>
    <property type="evidence" value="ECO:0007669"/>
    <property type="project" value="InterPro"/>
</dbReference>
<dbReference type="GO" id="GO:0031122">
    <property type="term" value="P:cytoplasmic microtubule organization"/>
    <property type="evidence" value="ECO:0007669"/>
    <property type="project" value="TreeGrafter"/>
</dbReference>
<comment type="similarity">
    <text evidence="2 6">Belongs to the TUBGCP family.</text>
</comment>
<dbReference type="PANTHER" id="PTHR19302">
    <property type="entry name" value="GAMMA TUBULIN COMPLEX PROTEIN"/>
    <property type="match status" value="1"/>
</dbReference>
<feature type="compositionally biased region" description="Acidic residues" evidence="7">
    <location>
        <begin position="586"/>
        <end position="598"/>
    </location>
</feature>
<dbReference type="PANTHER" id="PTHR19302:SF27">
    <property type="entry name" value="GAMMA-TUBULIN COMPLEX COMPONENT 4"/>
    <property type="match status" value="1"/>
</dbReference>
<dbReference type="GO" id="GO:0051225">
    <property type="term" value="P:spindle assembly"/>
    <property type="evidence" value="ECO:0007669"/>
    <property type="project" value="TreeGrafter"/>
</dbReference>
<comment type="caution">
    <text evidence="10">The sequence shown here is derived from an EMBL/GenBank/DDBJ whole genome shotgun (WGS) entry which is preliminary data.</text>
</comment>
<keyword evidence="3 6" id="KW-0963">Cytoplasm</keyword>
<organism evidence="10 11">
    <name type="scientific">Amylocarpus encephaloides</name>
    <dbReference type="NCBI Taxonomy" id="45428"/>
    <lineage>
        <taxon>Eukaryota</taxon>
        <taxon>Fungi</taxon>
        <taxon>Dikarya</taxon>
        <taxon>Ascomycota</taxon>
        <taxon>Pezizomycotina</taxon>
        <taxon>Leotiomycetes</taxon>
        <taxon>Helotiales</taxon>
        <taxon>Helotiales incertae sedis</taxon>
        <taxon>Amylocarpus</taxon>
    </lineage>
</organism>
<dbReference type="GO" id="GO:0000922">
    <property type="term" value="C:spindle pole"/>
    <property type="evidence" value="ECO:0007669"/>
    <property type="project" value="InterPro"/>
</dbReference>
<dbReference type="Pfam" id="PF04130">
    <property type="entry name" value="GCP_C_terminal"/>
    <property type="match status" value="1"/>
</dbReference>
<dbReference type="GO" id="GO:0000278">
    <property type="term" value="P:mitotic cell cycle"/>
    <property type="evidence" value="ECO:0007669"/>
    <property type="project" value="TreeGrafter"/>
</dbReference>
<dbReference type="InterPro" id="IPR042241">
    <property type="entry name" value="GCP_C_sf"/>
</dbReference>
<evidence type="ECO:0000256" key="1">
    <source>
        <dbReference type="ARBA" id="ARBA00004267"/>
    </source>
</evidence>
<reference evidence="10" key="1">
    <citation type="journal article" date="2021" name="IMA Fungus">
        <title>Genomic characterization of three marine fungi, including Emericellopsis atlantica sp. nov. with signatures of a generalist lifestyle and marine biomass degradation.</title>
        <authorList>
            <person name="Hagestad O.C."/>
            <person name="Hou L."/>
            <person name="Andersen J.H."/>
            <person name="Hansen E.H."/>
            <person name="Altermark B."/>
            <person name="Li C."/>
            <person name="Kuhnert E."/>
            <person name="Cox R.J."/>
            <person name="Crous P.W."/>
            <person name="Spatafora J.W."/>
            <person name="Lail K."/>
            <person name="Amirebrahimi M."/>
            <person name="Lipzen A."/>
            <person name="Pangilinan J."/>
            <person name="Andreopoulos W."/>
            <person name="Hayes R.D."/>
            <person name="Ng V."/>
            <person name="Grigoriev I.V."/>
            <person name="Jackson S.A."/>
            <person name="Sutton T.D.S."/>
            <person name="Dobson A.D.W."/>
            <person name="Rama T."/>
        </authorList>
    </citation>
    <scope>NUCLEOTIDE SEQUENCE</scope>
    <source>
        <strain evidence="10">TRa018bII</strain>
    </source>
</reference>
<dbReference type="AlphaFoldDB" id="A0A9P8C393"/>
<evidence type="ECO:0000256" key="5">
    <source>
        <dbReference type="ARBA" id="ARBA00023212"/>
    </source>
</evidence>
<feature type="region of interest" description="Disordered" evidence="7">
    <location>
        <begin position="569"/>
        <end position="598"/>
    </location>
</feature>
<dbReference type="GO" id="GO:0043015">
    <property type="term" value="F:gamma-tubulin binding"/>
    <property type="evidence" value="ECO:0007669"/>
    <property type="project" value="InterPro"/>
</dbReference>
<dbReference type="GO" id="GO:0005874">
    <property type="term" value="C:microtubule"/>
    <property type="evidence" value="ECO:0007669"/>
    <property type="project" value="UniProtKB-KW"/>
</dbReference>
<protein>
    <recommendedName>
        <fullName evidence="6">Spindle pole body component</fullName>
    </recommendedName>
</protein>
<dbReference type="GO" id="GO:0051011">
    <property type="term" value="F:microtubule minus-end binding"/>
    <property type="evidence" value="ECO:0007669"/>
    <property type="project" value="TreeGrafter"/>
</dbReference>
<dbReference type="EMBL" id="MU251645">
    <property type="protein sequence ID" value="KAG9230776.1"/>
    <property type="molecule type" value="Genomic_DNA"/>
</dbReference>
<comment type="subcellular location">
    <subcellularLocation>
        <location evidence="1 6">Cytoplasm</location>
        <location evidence="1 6">Cytoskeleton</location>
        <location evidence="1 6">Microtubule organizing center</location>
    </subcellularLocation>
</comment>
<evidence type="ECO:0000313" key="11">
    <source>
        <dbReference type="Proteomes" id="UP000824998"/>
    </source>
</evidence>
<gene>
    <name evidence="10" type="ORF">BJ875DRAFT_519014</name>
</gene>
<feature type="domain" description="Gamma tubulin complex component C-terminal" evidence="8">
    <location>
        <begin position="323"/>
        <end position="771"/>
    </location>
</feature>
<dbReference type="OrthoDB" id="78652at2759"/>
<evidence type="ECO:0000256" key="3">
    <source>
        <dbReference type="ARBA" id="ARBA00022490"/>
    </source>
</evidence>
<dbReference type="Pfam" id="PF17681">
    <property type="entry name" value="GCP_N_terminal"/>
    <property type="match status" value="1"/>
</dbReference>
<evidence type="ECO:0000256" key="6">
    <source>
        <dbReference type="RuleBase" id="RU363050"/>
    </source>
</evidence>
<evidence type="ECO:0000259" key="8">
    <source>
        <dbReference type="Pfam" id="PF04130"/>
    </source>
</evidence>
<keyword evidence="11" id="KW-1185">Reference proteome</keyword>
<evidence type="ECO:0000313" key="10">
    <source>
        <dbReference type="EMBL" id="KAG9230776.1"/>
    </source>
</evidence>
<keyword evidence="5 6" id="KW-0206">Cytoskeleton</keyword>
<proteinExistence type="inferred from homology"/>
<evidence type="ECO:0000256" key="2">
    <source>
        <dbReference type="ARBA" id="ARBA00010337"/>
    </source>
</evidence>
<keyword evidence="4 6" id="KW-0493">Microtubule</keyword>
<accession>A0A9P8C393</accession>
<feature type="compositionally biased region" description="Polar residues" evidence="7">
    <location>
        <begin position="570"/>
        <end position="579"/>
    </location>
</feature>